<sequence length="1018" mass="116922">MSVLFWHVTVVYILVLSQVEAARILAYFPTPSISHQVVFRPLTEALASRGHEVTVVTTDPAFPKRGTPPNLTEIDVHDLSYTIWRNEVMKAHRGTQDHDSVAPISIMEQAMLKVLDSQLKEKEIQTLINDKHLKFDLLLLEAYVVPLLAFSYTYKVPVIQVSSLGASYPNYNSVGASTHPLLYPNNLRRKLNNLTIWEKVTELYKNYMTEKSTWNNYDTLGNSILRKHFGPDVPQVSELLNNIDMLFLNIHPIFEGIRPVPPTVVYMSGLHQKPTEELPKDLKSYLDSSKHGVIYISFGTNVDPSLLPPEKIQILIRVFSQLPYDVLWKWNKDELPGRTENIRISKWLPQSDMLKHPKIKLFITQGGLQSTDEAITAGVPLIGVPMLADQWFNVERYEFHKIGVRLDMETLTEEKLRNAITTTTRDDSYRRNMERFRSLVQDAPQSPLERAVWWTEYVLRHGGAKHLRSPSANITWWHYLELELVLTLLAAFLITFILVIVALRFVYKLVRVEAARILAYYPNPAISHQVVFRPLTEALVSRGHEVTVVTTDPIFPKGGTPPNLTEIDVHDLSYEIWRTEVVKKKRGAQSNDNLGPMTTIIQAMLKVFDKQLESKEVRTLITDKSKQFDLLLVEAFFVPALAFSHIYKVPVIQFGSFGGVYPNYESVGAPTHPLLYPINTRRKLNNLTIWEKLGELCYTYRLNKMLQDSWDITGNSIIKKHFGPDTPPISELMNNIDMLFLNIHPMFETIRPVPPSVIYTGGLHQKPTKELPKDLKSYLDSSKHGVIYISYGSIVDTSHLPPEKIQILIRVLSQLPYDVLWKWNSDELPGRTENIRISKWLPQADLLKHPKVKLFITQGGLQSTDEAITAGVPLIGMPMLGDQWFNVERYEYYKIGVRLDMETLTEENFKQALTTTIGDDSYRRNMERFRSLIQDAPQTPLERAVWWTEYVLRHGGAKHLRSPSANISWWEYLELDLVLTLLAAFLIALTLIIVVLRFVYKFVFRILKGENNVKVKKN</sequence>
<evidence type="ECO:0000313" key="2">
    <source>
        <dbReference type="Proteomes" id="UP001231649"/>
    </source>
</evidence>
<name>A0ACC2R442_9NEOP</name>
<proteinExistence type="predicted"/>
<keyword evidence="2" id="KW-1185">Reference proteome</keyword>
<dbReference type="Proteomes" id="UP001231649">
    <property type="component" value="Chromosome 11"/>
</dbReference>
<gene>
    <name evidence="1" type="ORF">PYW08_001470</name>
</gene>
<reference evidence="1" key="1">
    <citation type="submission" date="2023-03" db="EMBL/GenBank/DDBJ databases">
        <title>Chromosome-level genomes of two armyworms, Mythimna separata and Mythimna loreyi, provide insights into the biosynthesis and reception of sex pheromones.</title>
        <authorList>
            <person name="Zhao H."/>
        </authorList>
    </citation>
    <scope>NUCLEOTIDE SEQUENCE</scope>
    <source>
        <strain evidence="1">BeijingLab</strain>
    </source>
</reference>
<dbReference type="EMBL" id="CM056787">
    <property type="protein sequence ID" value="KAJ8733172.1"/>
    <property type="molecule type" value="Genomic_DNA"/>
</dbReference>
<accession>A0ACC2R442</accession>
<evidence type="ECO:0000313" key="1">
    <source>
        <dbReference type="EMBL" id="KAJ8733172.1"/>
    </source>
</evidence>
<comment type="caution">
    <text evidence="1">The sequence shown here is derived from an EMBL/GenBank/DDBJ whole genome shotgun (WGS) entry which is preliminary data.</text>
</comment>
<protein>
    <submittedName>
        <fullName evidence="1">Uncharacterized protein</fullName>
    </submittedName>
</protein>
<organism evidence="1 2">
    <name type="scientific">Mythimna loreyi</name>
    <dbReference type="NCBI Taxonomy" id="667449"/>
    <lineage>
        <taxon>Eukaryota</taxon>
        <taxon>Metazoa</taxon>
        <taxon>Ecdysozoa</taxon>
        <taxon>Arthropoda</taxon>
        <taxon>Hexapoda</taxon>
        <taxon>Insecta</taxon>
        <taxon>Pterygota</taxon>
        <taxon>Neoptera</taxon>
        <taxon>Endopterygota</taxon>
        <taxon>Lepidoptera</taxon>
        <taxon>Glossata</taxon>
        <taxon>Ditrysia</taxon>
        <taxon>Noctuoidea</taxon>
        <taxon>Noctuidae</taxon>
        <taxon>Noctuinae</taxon>
        <taxon>Hadenini</taxon>
        <taxon>Mythimna</taxon>
    </lineage>
</organism>